<dbReference type="InParanoid" id="A2DSC3"/>
<dbReference type="PANTHER" id="PTHR15565:SF0">
    <property type="entry name" value="PROTEIN AATF"/>
    <property type="match status" value="1"/>
</dbReference>
<evidence type="ECO:0008006" key="4">
    <source>
        <dbReference type="Google" id="ProtNLM"/>
    </source>
</evidence>
<accession>A2DSC3</accession>
<feature type="region of interest" description="Disordered" evidence="1">
    <location>
        <begin position="17"/>
        <end position="110"/>
    </location>
</feature>
<dbReference type="RefSeq" id="XP_001328925.1">
    <property type="nucleotide sequence ID" value="XM_001328890.1"/>
</dbReference>
<reference evidence="2" key="2">
    <citation type="journal article" date="2007" name="Science">
        <title>Draft genome sequence of the sexually transmitted pathogen Trichomonas vaginalis.</title>
        <authorList>
            <person name="Carlton J.M."/>
            <person name="Hirt R.P."/>
            <person name="Silva J.C."/>
            <person name="Delcher A.L."/>
            <person name="Schatz M."/>
            <person name="Zhao Q."/>
            <person name="Wortman J.R."/>
            <person name="Bidwell S.L."/>
            <person name="Alsmark U.C.M."/>
            <person name="Besteiro S."/>
            <person name="Sicheritz-Ponten T."/>
            <person name="Noel C.J."/>
            <person name="Dacks J.B."/>
            <person name="Foster P.G."/>
            <person name="Simillion C."/>
            <person name="Van de Peer Y."/>
            <person name="Miranda-Saavedra D."/>
            <person name="Barton G.J."/>
            <person name="Westrop G.D."/>
            <person name="Mueller S."/>
            <person name="Dessi D."/>
            <person name="Fiori P.L."/>
            <person name="Ren Q."/>
            <person name="Paulsen I."/>
            <person name="Zhang H."/>
            <person name="Bastida-Corcuera F.D."/>
            <person name="Simoes-Barbosa A."/>
            <person name="Brown M.T."/>
            <person name="Hayes R.D."/>
            <person name="Mukherjee M."/>
            <person name="Okumura C.Y."/>
            <person name="Schneider R."/>
            <person name="Smith A.J."/>
            <person name="Vanacova S."/>
            <person name="Villalvazo M."/>
            <person name="Haas B.J."/>
            <person name="Pertea M."/>
            <person name="Feldblyum T.V."/>
            <person name="Utterback T.R."/>
            <person name="Shu C.L."/>
            <person name="Osoegawa K."/>
            <person name="de Jong P.J."/>
            <person name="Hrdy I."/>
            <person name="Horvathova L."/>
            <person name="Zubacova Z."/>
            <person name="Dolezal P."/>
            <person name="Malik S.B."/>
            <person name="Logsdon J.M. Jr."/>
            <person name="Henze K."/>
            <person name="Gupta A."/>
            <person name="Wang C.C."/>
            <person name="Dunne R.L."/>
            <person name="Upcroft J.A."/>
            <person name="Upcroft P."/>
            <person name="White O."/>
            <person name="Salzberg S.L."/>
            <person name="Tang P."/>
            <person name="Chiu C.-H."/>
            <person name="Lee Y.-S."/>
            <person name="Embley T.M."/>
            <person name="Coombs G.H."/>
            <person name="Mottram J.C."/>
            <person name="Tachezy J."/>
            <person name="Fraser-Liggett C.M."/>
            <person name="Johnson P.J."/>
        </authorList>
    </citation>
    <scope>NUCLEOTIDE SEQUENCE [LARGE SCALE GENOMIC DNA]</scope>
    <source>
        <strain evidence="2">G3</strain>
    </source>
</reference>
<dbReference type="Proteomes" id="UP000001542">
    <property type="component" value="Unassembled WGS sequence"/>
</dbReference>
<organism evidence="2 3">
    <name type="scientific">Trichomonas vaginalis (strain ATCC PRA-98 / G3)</name>
    <dbReference type="NCBI Taxonomy" id="412133"/>
    <lineage>
        <taxon>Eukaryota</taxon>
        <taxon>Metamonada</taxon>
        <taxon>Parabasalia</taxon>
        <taxon>Trichomonadida</taxon>
        <taxon>Trichomonadidae</taxon>
        <taxon>Trichomonas</taxon>
    </lineage>
</organism>
<reference evidence="2" key="1">
    <citation type="submission" date="2006-10" db="EMBL/GenBank/DDBJ databases">
        <authorList>
            <person name="Amadeo P."/>
            <person name="Zhao Q."/>
            <person name="Wortman J."/>
            <person name="Fraser-Liggett C."/>
            <person name="Carlton J."/>
        </authorList>
    </citation>
    <scope>NUCLEOTIDE SEQUENCE</scope>
    <source>
        <strain evidence="2">G3</strain>
    </source>
</reference>
<evidence type="ECO:0000313" key="2">
    <source>
        <dbReference type="EMBL" id="EAY16702.1"/>
    </source>
</evidence>
<dbReference type="SMR" id="A2DSC3"/>
<dbReference type="AlphaFoldDB" id="A2DSC3"/>
<name>A2DSC3_TRIV3</name>
<dbReference type="VEuPathDB" id="TrichDB:TVAG_067070"/>
<feature type="compositionally biased region" description="Acidic residues" evidence="1">
    <location>
        <begin position="25"/>
        <end position="39"/>
    </location>
</feature>
<dbReference type="OrthoDB" id="5783963at2759"/>
<evidence type="ECO:0000256" key="1">
    <source>
        <dbReference type="SAM" id="MobiDB-lite"/>
    </source>
</evidence>
<dbReference type="KEGG" id="tva:4774713"/>
<proteinExistence type="predicted"/>
<sequence length="387" mass="43927">MSSRRKFTADKLAKRYVKKEKNIEDENEFSSEAEESEVETELKYNPSLIRKDDVPEIDVTEHKKADFEDHADFSESASDAEEDYSNEEEEGQSGSDDVDELAESGDESDHLLDIKAGEVDALAAEIEQIDEEAEESDIVSLVAKQREEDLKIAHGVSTLQDQKKRILTLFLKIHPLISLINQLPPVSLDDDAEFSPYSLAAEDPEINQAFTDACKAIDVVCQDFAELRKTLDGFYKWEEDTVTDKMMDIISHWGQKLRQAAGIRSGTVINRPIEQQITSSLRDMETLTQPSRRVTEKRVFGVEKMPDFLRCNYNDDDFYDRLLREIVAEKNPDVLAKVKKTNPTKAGLKSKQISYEEIPELRNYMTATMQPVPDSIDAMLKSLMGGK</sequence>
<gene>
    <name evidence="2" type="ORF">TVAG_067070</name>
</gene>
<dbReference type="EMBL" id="DS113239">
    <property type="protein sequence ID" value="EAY16702.1"/>
    <property type="molecule type" value="Genomic_DNA"/>
</dbReference>
<dbReference type="VEuPathDB" id="TrichDB:TVAGG3_0079270"/>
<keyword evidence="3" id="KW-1185">Reference proteome</keyword>
<feature type="compositionally biased region" description="Basic and acidic residues" evidence="1">
    <location>
        <begin position="49"/>
        <end position="73"/>
    </location>
</feature>
<feature type="compositionally biased region" description="Acidic residues" evidence="1">
    <location>
        <begin position="78"/>
        <end position="106"/>
    </location>
</feature>
<evidence type="ECO:0000313" key="3">
    <source>
        <dbReference type="Proteomes" id="UP000001542"/>
    </source>
</evidence>
<dbReference type="GO" id="GO:0005730">
    <property type="term" value="C:nucleolus"/>
    <property type="evidence" value="ECO:0000318"/>
    <property type="project" value="GO_Central"/>
</dbReference>
<protein>
    <recommendedName>
        <fullName evidence="4">AATF leucine zipper-containing domain-containing protein</fullName>
    </recommendedName>
</protein>
<dbReference type="PANTHER" id="PTHR15565">
    <property type="entry name" value="AATF PROTEIN APOPTOSIS ANTAGONIZING TRANSCRIPTION FACTOR"/>
    <property type="match status" value="1"/>
</dbReference>
<dbReference type="InterPro" id="IPR039223">
    <property type="entry name" value="AATF/Bfr2"/>
</dbReference>